<dbReference type="Pfam" id="PF07648">
    <property type="entry name" value="Kazal_2"/>
    <property type="match status" value="5"/>
</dbReference>
<accession>A0A7G7WZ03</accession>
<feature type="domain" description="Kazal-like" evidence="5">
    <location>
        <begin position="174"/>
        <end position="232"/>
    </location>
</feature>
<name>A0A7G7WZ03_9CNID</name>
<dbReference type="EMBL" id="MT747616">
    <property type="protein sequence ID" value="QNH72550.1"/>
    <property type="molecule type" value="mRNA"/>
</dbReference>
<evidence type="ECO:0000256" key="2">
    <source>
        <dbReference type="ARBA" id="ARBA00023157"/>
    </source>
</evidence>
<evidence type="ECO:0000256" key="4">
    <source>
        <dbReference type="SAM" id="SignalP"/>
    </source>
</evidence>
<dbReference type="CDD" id="cd00104">
    <property type="entry name" value="KAZAL_FS"/>
    <property type="match status" value="4"/>
</dbReference>
<dbReference type="InterPro" id="IPR036058">
    <property type="entry name" value="Kazal_dom_sf"/>
</dbReference>
<dbReference type="Gene3D" id="3.30.60.30">
    <property type="match status" value="5"/>
</dbReference>
<evidence type="ECO:0000256" key="3">
    <source>
        <dbReference type="ARBA" id="ARBA00023180"/>
    </source>
</evidence>
<protein>
    <submittedName>
        <fullName evidence="6">Toxin candidate TRINITY_DN19498_c0_g1_i1</fullName>
    </submittedName>
</protein>
<dbReference type="SMART" id="SM00280">
    <property type="entry name" value="KAZAL"/>
    <property type="match status" value="5"/>
</dbReference>
<organism evidence="6">
    <name type="scientific">Pachycerianthus borealis</name>
    <dbReference type="NCBI Taxonomy" id="2736680"/>
    <lineage>
        <taxon>Eukaryota</taxon>
        <taxon>Metazoa</taxon>
        <taxon>Cnidaria</taxon>
        <taxon>Anthozoa</taxon>
        <taxon>Ceriantharia</taxon>
        <taxon>Spirularia</taxon>
        <taxon>Cerianthidae</taxon>
        <taxon>Pachycerianthus</taxon>
    </lineage>
</organism>
<evidence type="ECO:0000256" key="1">
    <source>
        <dbReference type="ARBA" id="ARBA00022729"/>
    </source>
</evidence>
<dbReference type="PANTHER" id="PTHR13866:SF29">
    <property type="entry name" value="FOLLISTATIN"/>
    <property type="match status" value="1"/>
</dbReference>
<keyword evidence="2" id="KW-1015">Disulfide bond</keyword>
<proteinExistence type="evidence at transcript level"/>
<reference evidence="6" key="1">
    <citation type="journal article" date="2020" name="Mar. Drugs">
        <title>Transcriptomic Analysis of Four Cerianthid (Cnidaria, Ceriantharia) Venoms.</title>
        <authorList>
            <person name="Klompen A.M.L."/>
            <person name="Macrander J."/>
            <person name="Reitzel A.M."/>
            <person name="Stampar S.N."/>
        </authorList>
    </citation>
    <scope>NUCLEOTIDE SEQUENCE</scope>
</reference>
<feature type="chain" id="PRO_5036399452" evidence="4">
    <location>
        <begin position="20"/>
        <end position="347"/>
    </location>
</feature>
<dbReference type="SUPFAM" id="SSF100895">
    <property type="entry name" value="Kazal-type serine protease inhibitors"/>
    <property type="match status" value="5"/>
</dbReference>
<keyword evidence="1 4" id="KW-0732">Signal</keyword>
<reference evidence="6" key="2">
    <citation type="submission" date="2020-07" db="EMBL/GenBank/DDBJ databases">
        <authorList>
            <person name="Klompen A.L."/>
            <person name="Macrander J."/>
            <person name="Reitzel A.M."/>
            <person name="Stampar S.N."/>
        </authorList>
    </citation>
    <scope>NUCLEOTIDE SEQUENCE</scope>
</reference>
<keyword evidence="3" id="KW-0325">Glycoprotein</keyword>
<dbReference type="PROSITE" id="PS51465">
    <property type="entry name" value="KAZAL_2"/>
    <property type="match status" value="5"/>
</dbReference>
<evidence type="ECO:0000259" key="5">
    <source>
        <dbReference type="PROSITE" id="PS51465"/>
    </source>
</evidence>
<dbReference type="InterPro" id="IPR002350">
    <property type="entry name" value="Kazal_dom"/>
</dbReference>
<dbReference type="GO" id="GO:0005518">
    <property type="term" value="F:collagen binding"/>
    <property type="evidence" value="ECO:0007669"/>
    <property type="project" value="TreeGrafter"/>
</dbReference>
<feature type="domain" description="Kazal-like" evidence="5">
    <location>
        <begin position="118"/>
        <end position="173"/>
    </location>
</feature>
<evidence type="ECO:0000313" key="6">
    <source>
        <dbReference type="EMBL" id="QNH72492.1"/>
    </source>
</evidence>
<dbReference type="PANTHER" id="PTHR13866">
    <property type="entry name" value="SPARC OSTEONECTIN"/>
    <property type="match status" value="1"/>
</dbReference>
<dbReference type="GO" id="GO:0005509">
    <property type="term" value="F:calcium ion binding"/>
    <property type="evidence" value="ECO:0007669"/>
    <property type="project" value="TreeGrafter"/>
</dbReference>
<sequence>MRVQLTVCFLLVLVGTSLAKMKDGKKKNRTDKKAIQTCAEINCNKLCTTRQHEKTPFCGSDNITYKTRCDFCMAKCRAIGEGKTVTIKSRKACKEKAKTSKHLNKKIRNMNRKQKRGPHMSKRCPSPKRCSPSSKTFCSNTNVTYTSMCLFKVAQCQALKSGHSLKIQYRGSCGSKKECPKLEQCKIVPRTLPVCGDNNVTYQTHCHFRVAACEAREMKQKLRMLHRGECGTKVKNQRTKCIDKPCRSDPKPLCGSDQKTYANSCEFLKAKCALKNKKSQLKLVYHGVCGAKKQAKRCRNQVPCKHKNMPVCGTDGKQYSSPCHLQKANCEVGKGTTIKIKNRGTCV</sequence>
<feature type="domain" description="Kazal-like" evidence="5">
    <location>
        <begin position="292"/>
        <end position="347"/>
    </location>
</feature>
<dbReference type="GO" id="GO:0050840">
    <property type="term" value="F:extracellular matrix binding"/>
    <property type="evidence" value="ECO:0007669"/>
    <property type="project" value="TreeGrafter"/>
</dbReference>
<dbReference type="AlphaFoldDB" id="A0A7G7WZ03"/>
<dbReference type="EMBL" id="MT747558">
    <property type="protein sequence ID" value="QNH72492.1"/>
    <property type="molecule type" value="mRNA"/>
</dbReference>
<feature type="domain" description="Kazal-like" evidence="5">
    <location>
        <begin position="235"/>
        <end position="291"/>
    </location>
</feature>
<feature type="domain" description="Kazal-like" evidence="5">
    <location>
        <begin position="39"/>
        <end position="95"/>
    </location>
</feature>
<feature type="signal peptide" evidence="4">
    <location>
        <begin position="1"/>
        <end position="19"/>
    </location>
</feature>
<dbReference type="GO" id="GO:0005615">
    <property type="term" value="C:extracellular space"/>
    <property type="evidence" value="ECO:0007669"/>
    <property type="project" value="TreeGrafter"/>
</dbReference>